<dbReference type="InterPro" id="IPR013321">
    <property type="entry name" value="Arc_rbn_hlx_hlx"/>
</dbReference>
<evidence type="ECO:0000256" key="1">
    <source>
        <dbReference type="ARBA" id="ARBA00010562"/>
    </source>
</evidence>
<dbReference type="Gene3D" id="1.10.1220.10">
    <property type="entry name" value="Met repressor-like"/>
    <property type="match status" value="1"/>
</dbReference>
<evidence type="ECO:0000256" key="2">
    <source>
        <dbReference type="ARBA" id="ARBA00022649"/>
    </source>
</evidence>
<dbReference type="NCBIfam" id="TIGR02384">
    <property type="entry name" value="RelB_DinJ"/>
    <property type="match status" value="1"/>
</dbReference>
<organism evidence="3 4">
    <name type="scientific">Lactobacillus gasseri SV-16A-US</name>
    <dbReference type="NCBI Taxonomy" id="575604"/>
    <lineage>
        <taxon>Bacteria</taxon>
        <taxon>Bacillati</taxon>
        <taxon>Bacillota</taxon>
        <taxon>Bacilli</taxon>
        <taxon>Lactobacillales</taxon>
        <taxon>Lactobacillaceae</taxon>
        <taxon>Lactobacillus</taxon>
    </lineage>
</organism>
<evidence type="ECO:0000313" key="3">
    <source>
        <dbReference type="EMBL" id="KFL97639.1"/>
    </source>
</evidence>
<keyword evidence="2" id="KW-1277">Toxin-antitoxin system</keyword>
<dbReference type="EMBL" id="KN050674">
    <property type="protein sequence ID" value="KFL97639.1"/>
    <property type="molecule type" value="Genomic_DNA"/>
</dbReference>
<dbReference type="GO" id="GO:0006351">
    <property type="term" value="P:DNA-templated transcription"/>
    <property type="evidence" value="ECO:0007669"/>
    <property type="project" value="TreeGrafter"/>
</dbReference>
<dbReference type="PANTHER" id="PTHR38781">
    <property type="entry name" value="ANTITOXIN DINJ-RELATED"/>
    <property type="match status" value="1"/>
</dbReference>
<sequence>MIHMTTTVSLRLPEDLKKQATDVFNEYGLDWSSAMLMILTQVVSENAIPVNLHRYSEISPSMKSNIDRSLQEYKAGNYKTTNSVKELFEELDKD</sequence>
<proteinExistence type="inferred from homology"/>
<reference evidence="3 4" key="1">
    <citation type="submission" date="2010-03" db="EMBL/GenBank/DDBJ databases">
        <title>The Genome Sequence of Lactobacillus gasseri strain SV-16A-US.</title>
        <authorList>
            <consortium name="The Broad Institute Genome Sequencing Platform"/>
            <person name="Ward D."/>
            <person name="Earl A."/>
            <person name="Feldgarden M."/>
            <person name="Gevers D."/>
            <person name="Young S.K."/>
            <person name="Zeng Q."/>
            <person name="Koehrsen M."/>
            <person name="Alvarado L."/>
            <person name="Berlin A."/>
            <person name="Bochicchio J."/>
            <person name="Borenstein D."/>
            <person name="Chapman S.B."/>
            <person name="Chen Z."/>
            <person name="Engels R."/>
            <person name="Freedman E."/>
            <person name="Gellesch M."/>
            <person name="Goldberg J."/>
            <person name="Griggs A."/>
            <person name="Gujja S."/>
            <person name="Heilman E."/>
            <person name="Heiman D."/>
            <person name="Hepburn T."/>
            <person name="Howarth C."/>
            <person name="Jen D."/>
            <person name="Larson L."/>
            <person name="Mehta T."/>
            <person name="Park D."/>
            <person name="Pearson M."/>
            <person name="Roberts A."/>
            <person name="Saif S."/>
            <person name="Shea T."/>
            <person name="Shenoy N."/>
            <person name="Sisk P."/>
            <person name="Stolte C."/>
            <person name="Sykes S."/>
            <person name="Thomson T."/>
            <person name="Walk T."/>
            <person name="White J."/>
            <person name="Yandava C."/>
            <person name="Liu Y."/>
            <person name="Xu Q."/>
            <person name="Haas B."/>
            <person name="Nusbaum C."/>
            <person name="Birren B."/>
        </authorList>
    </citation>
    <scope>NUCLEOTIDE SEQUENCE [LARGE SCALE GENOMIC DNA]</scope>
    <source>
        <strain evidence="3 4">SV-16A-US</strain>
    </source>
</reference>
<dbReference type="InterPro" id="IPR007337">
    <property type="entry name" value="RelB/DinJ"/>
</dbReference>
<gene>
    <name evidence="3" type="ORF">HMPREF5175_00478</name>
</gene>
<dbReference type="AlphaFoldDB" id="A0AB34P0W9"/>
<protein>
    <submittedName>
        <fullName evidence="3">Toxin-antitoxin system, antitoxin component, ribbon-helix-helix fold protein</fullName>
    </submittedName>
</protein>
<dbReference type="GO" id="GO:0006355">
    <property type="term" value="P:regulation of DNA-templated transcription"/>
    <property type="evidence" value="ECO:0007669"/>
    <property type="project" value="InterPro"/>
</dbReference>
<dbReference type="PANTHER" id="PTHR38781:SF1">
    <property type="entry name" value="ANTITOXIN DINJ-RELATED"/>
    <property type="match status" value="1"/>
</dbReference>
<dbReference type="Pfam" id="PF04221">
    <property type="entry name" value="RelB"/>
    <property type="match status" value="1"/>
</dbReference>
<evidence type="ECO:0000313" key="4">
    <source>
        <dbReference type="Proteomes" id="UP000030761"/>
    </source>
</evidence>
<dbReference type="Proteomes" id="UP000030761">
    <property type="component" value="Unassembled WGS sequence"/>
</dbReference>
<name>A0AB34P0W9_LACGS</name>
<accession>A0AB34P0W9</accession>
<comment type="similarity">
    <text evidence="1">Belongs to the RelB/DinJ antitoxin family.</text>
</comment>